<evidence type="ECO:0000256" key="6">
    <source>
        <dbReference type="ARBA" id="ARBA00023136"/>
    </source>
</evidence>
<dbReference type="Proteomes" id="UP001501578">
    <property type="component" value="Unassembled WGS sequence"/>
</dbReference>
<dbReference type="InterPro" id="IPR051907">
    <property type="entry name" value="DoxX-like_oxidoreductase"/>
</dbReference>
<evidence type="ECO:0000256" key="5">
    <source>
        <dbReference type="ARBA" id="ARBA00022989"/>
    </source>
</evidence>
<evidence type="ECO:0000256" key="3">
    <source>
        <dbReference type="ARBA" id="ARBA00022475"/>
    </source>
</evidence>
<evidence type="ECO:0000256" key="2">
    <source>
        <dbReference type="ARBA" id="ARBA00006679"/>
    </source>
</evidence>
<proteinExistence type="inferred from homology"/>
<keyword evidence="5 8" id="KW-1133">Transmembrane helix</keyword>
<name>A0ABN1NM28_9ACTN</name>
<reference evidence="9 10" key="1">
    <citation type="journal article" date="2019" name="Int. J. Syst. Evol. Microbiol.">
        <title>The Global Catalogue of Microorganisms (GCM) 10K type strain sequencing project: providing services to taxonomists for standard genome sequencing and annotation.</title>
        <authorList>
            <consortium name="The Broad Institute Genomics Platform"/>
            <consortium name="The Broad Institute Genome Sequencing Center for Infectious Disease"/>
            <person name="Wu L."/>
            <person name="Ma J."/>
        </authorList>
    </citation>
    <scope>NUCLEOTIDE SEQUENCE [LARGE SCALE GENOMIC DNA]</scope>
    <source>
        <strain evidence="9 10">JCM 11136</strain>
    </source>
</reference>
<evidence type="ECO:0008006" key="11">
    <source>
        <dbReference type="Google" id="ProtNLM"/>
    </source>
</evidence>
<dbReference type="EMBL" id="BAAAHQ010000001">
    <property type="protein sequence ID" value="GAA0911587.1"/>
    <property type="molecule type" value="Genomic_DNA"/>
</dbReference>
<keyword evidence="3" id="KW-1003">Cell membrane</keyword>
<keyword evidence="6 8" id="KW-0472">Membrane</keyword>
<comment type="caution">
    <text evidence="9">The sequence shown here is derived from an EMBL/GenBank/DDBJ whole genome shotgun (WGS) entry which is preliminary data.</text>
</comment>
<feature type="region of interest" description="Disordered" evidence="7">
    <location>
        <begin position="148"/>
        <end position="237"/>
    </location>
</feature>
<dbReference type="PANTHER" id="PTHR33452:SF1">
    <property type="entry name" value="INNER MEMBRANE PROTEIN YPHA-RELATED"/>
    <property type="match status" value="1"/>
</dbReference>
<dbReference type="PANTHER" id="PTHR33452">
    <property type="entry name" value="OXIDOREDUCTASE CATD-RELATED"/>
    <property type="match status" value="1"/>
</dbReference>
<gene>
    <name evidence="9" type="ORF">GCM10009560_00970</name>
</gene>
<comment type="similarity">
    <text evidence="2">Belongs to the DoxX family.</text>
</comment>
<dbReference type="Pfam" id="PF07681">
    <property type="entry name" value="DoxX"/>
    <property type="match status" value="1"/>
</dbReference>
<evidence type="ECO:0000256" key="7">
    <source>
        <dbReference type="SAM" id="MobiDB-lite"/>
    </source>
</evidence>
<evidence type="ECO:0000256" key="1">
    <source>
        <dbReference type="ARBA" id="ARBA00004651"/>
    </source>
</evidence>
<evidence type="ECO:0000256" key="8">
    <source>
        <dbReference type="SAM" id="Phobius"/>
    </source>
</evidence>
<sequence length="237" mass="23677">MSQVLRDLAALVARVAVGSLFFANGWTKLQLGLIATGESFARQGAPAPGSWATVTMLAELIGGALLVAGLAVPVTGVVLFLEALAVFLVARPINPVSANELVALGAAAVLLGIVGAGRISVDHLVVIRRREASDLAADTEADRVISALRPADRNEPGAAQGNLASTGRGETDGTATSAGRHEADGTLASAGRGAGNALAPIGQGEAGPGHGTDLDGPAQDTAPPSHETRPAPREPSG</sequence>
<protein>
    <recommendedName>
        <fullName evidence="11">DoxX family protein</fullName>
    </recommendedName>
</protein>
<accession>A0ABN1NM28</accession>
<dbReference type="InterPro" id="IPR032808">
    <property type="entry name" value="DoxX"/>
</dbReference>
<keyword evidence="4 8" id="KW-0812">Transmembrane</keyword>
<evidence type="ECO:0000256" key="4">
    <source>
        <dbReference type="ARBA" id="ARBA00022692"/>
    </source>
</evidence>
<comment type="subcellular location">
    <subcellularLocation>
        <location evidence="1">Cell membrane</location>
        <topology evidence="1">Multi-pass membrane protein</topology>
    </subcellularLocation>
</comment>
<feature type="compositionally biased region" description="Basic and acidic residues" evidence="7">
    <location>
        <begin position="226"/>
        <end position="237"/>
    </location>
</feature>
<feature type="transmembrane region" description="Helical" evidence="8">
    <location>
        <begin position="101"/>
        <end position="121"/>
    </location>
</feature>
<evidence type="ECO:0000313" key="10">
    <source>
        <dbReference type="Proteomes" id="UP001501578"/>
    </source>
</evidence>
<feature type="transmembrane region" description="Helical" evidence="8">
    <location>
        <begin position="65"/>
        <end position="89"/>
    </location>
</feature>
<organism evidence="9 10">
    <name type="scientific">Nonomuraea longicatena</name>
    <dbReference type="NCBI Taxonomy" id="83682"/>
    <lineage>
        <taxon>Bacteria</taxon>
        <taxon>Bacillati</taxon>
        <taxon>Actinomycetota</taxon>
        <taxon>Actinomycetes</taxon>
        <taxon>Streptosporangiales</taxon>
        <taxon>Streptosporangiaceae</taxon>
        <taxon>Nonomuraea</taxon>
    </lineage>
</organism>
<evidence type="ECO:0000313" key="9">
    <source>
        <dbReference type="EMBL" id="GAA0911587.1"/>
    </source>
</evidence>
<dbReference type="RefSeq" id="WP_343947595.1">
    <property type="nucleotide sequence ID" value="NZ_BAAAHQ010000001.1"/>
</dbReference>
<keyword evidence="10" id="KW-1185">Reference proteome</keyword>